<name>A0A1Q4V1Q8_9ACTN</name>
<dbReference type="Proteomes" id="UP000186455">
    <property type="component" value="Unassembled WGS sequence"/>
</dbReference>
<feature type="active site" description="Charge relay system" evidence="5">
    <location>
        <position position="58"/>
    </location>
</feature>
<evidence type="ECO:0000256" key="4">
    <source>
        <dbReference type="ARBA" id="ARBA00022825"/>
    </source>
</evidence>
<evidence type="ECO:0000256" key="1">
    <source>
        <dbReference type="ARBA" id="ARBA00011073"/>
    </source>
</evidence>
<gene>
    <name evidence="9" type="ORF">AB852_29710</name>
</gene>
<feature type="active site" description="Charge relay system" evidence="5">
    <location>
        <position position="220"/>
    </location>
</feature>
<evidence type="ECO:0000256" key="7">
    <source>
        <dbReference type="SAM" id="Phobius"/>
    </source>
</evidence>
<dbReference type="PANTHER" id="PTHR43806:SF11">
    <property type="entry name" value="CEREVISIN-RELATED"/>
    <property type="match status" value="1"/>
</dbReference>
<dbReference type="InterPro" id="IPR023827">
    <property type="entry name" value="Peptidase_S8_Asp-AS"/>
</dbReference>
<keyword evidence="4 5" id="KW-0720">Serine protease</keyword>
<dbReference type="PANTHER" id="PTHR43806">
    <property type="entry name" value="PEPTIDASE S8"/>
    <property type="match status" value="1"/>
</dbReference>
<keyword evidence="3 5" id="KW-0378">Hydrolase</keyword>
<evidence type="ECO:0000256" key="5">
    <source>
        <dbReference type="PROSITE-ProRule" id="PRU01240"/>
    </source>
</evidence>
<accession>A0A1Q4V1Q8</accession>
<feature type="transmembrane region" description="Helical" evidence="7">
    <location>
        <begin position="364"/>
        <end position="385"/>
    </location>
</feature>
<reference evidence="9 10" key="1">
    <citation type="submission" date="2015-06" db="EMBL/GenBank/DDBJ databases">
        <title>Cloning and characterization of the uncialamcin biosynthetic gene cluster.</title>
        <authorList>
            <person name="Yan X."/>
            <person name="Huang T."/>
            <person name="Ge H."/>
            <person name="Shen B."/>
        </authorList>
    </citation>
    <scope>NUCLEOTIDE SEQUENCE [LARGE SCALE GENOMIC DNA]</scope>
    <source>
        <strain evidence="9 10">DCA2648</strain>
    </source>
</reference>
<evidence type="ECO:0000259" key="8">
    <source>
        <dbReference type="Pfam" id="PF00082"/>
    </source>
</evidence>
<keyword evidence="7" id="KW-0472">Membrane</keyword>
<dbReference type="GO" id="GO:0004252">
    <property type="term" value="F:serine-type endopeptidase activity"/>
    <property type="evidence" value="ECO:0007669"/>
    <property type="project" value="UniProtKB-UniRule"/>
</dbReference>
<keyword evidence="10" id="KW-1185">Reference proteome</keyword>
<dbReference type="EMBL" id="LFBV01000009">
    <property type="protein sequence ID" value="OKH91751.1"/>
    <property type="molecule type" value="Genomic_DNA"/>
</dbReference>
<feature type="region of interest" description="Disordered" evidence="6">
    <location>
        <begin position="282"/>
        <end position="365"/>
    </location>
</feature>
<evidence type="ECO:0000256" key="2">
    <source>
        <dbReference type="ARBA" id="ARBA00022670"/>
    </source>
</evidence>
<dbReference type="STRING" id="1048205.AB852_29710"/>
<dbReference type="PROSITE" id="PS51892">
    <property type="entry name" value="SUBTILASE"/>
    <property type="match status" value="1"/>
</dbReference>
<feature type="domain" description="Peptidase S8/S53" evidence="8">
    <location>
        <begin position="15"/>
        <end position="269"/>
    </location>
</feature>
<keyword evidence="2 5" id="KW-0645">Protease</keyword>
<dbReference type="InterPro" id="IPR000209">
    <property type="entry name" value="Peptidase_S8/S53_dom"/>
</dbReference>
<sequence length="391" mass="40133">MNAMQAEKMWQSSTGKGIKVAVVDTGVNPNTPSLRGKVLTGEVPRAASYGAVKDYDGHGTTMAELIAGSGAGDGLRGLAPDSRIIPVRVALEQLTDKAETKKTASVPEGIEAAADSDARIISLSLGGEFTDPELEDSIKYAASKGKLIFAAAGNDGPDTEFRAYPAAYLEAIGVGAADKTGTVGKFSQKGDFIDLASPGVNVPAWCDETFTRYCPSRGTSQATAIASASAALIWSAHPDWTANQVLRTLIDTAGRQWPKDAPSDYLGYGLIRPRLVLEDKNIDPGPADVNPLTNEKTPVAGTKEPSEGTSSAPEDKPSAPGDKPSADNGGSTEQPAKGSEDSKDDEATATGASADGSSGDSGNLGLILGSAAAVAVVGAGAFVLVRKRRNA</sequence>
<proteinExistence type="inferred from homology"/>
<dbReference type="GO" id="GO:0006508">
    <property type="term" value="P:proteolysis"/>
    <property type="evidence" value="ECO:0007669"/>
    <property type="project" value="UniProtKB-KW"/>
</dbReference>
<dbReference type="PROSITE" id="PS00136">
    <property type="entry name" value="SUBTILASE_ASP"/>
    <property type="match status" value="1"/>
</dbReference>
<feature type="active site" description="Charge relay system" evidence="5">
    <location>
        <position position="24"/>
    </location>
</feature>
<keyword evidence="7" id="KW-0812">Transmembrane</keyword>
<protein>
    <submittedName>
        <fullName evidence="9">Serine protease</fullName>
    </submittedName>
</protein>
<dbReference type="SUPFAM" id="SSF52743">
    <property type="entry name" value="Subtilisin-like"/>
    <property type="match status" value="1"/>
</dbReference>
<dbReference type="Gene3D" id="3.40.50.200">
    <property type="entry name" value="Peptidase S8/S53 domain"/>
    <property type="match status" value="1"/>
</dbReference>
<dbReference type="InterPro" id="IPR015500">
    <property type="entry name" value="Peptidase_S8_subtilisin-rel"/>
</dbReference>
<dbReference type="InterPro" id="IPR036852">
    <property type="entry name" value="Peptidase_S8/S53_dom_sf"/>
</dbReference>
<evidence type="ECO:0000313" key="9">
    <source>
        <dbReference type="EMBL" id="OKH91751.1"/>
    </source>
</evidence>
<keyword evidence="7" id="KW-1133">Transmembrane helix</keyword>
<feature type="compositionally biased region" description="Low complexity" evidence="6">
    <location>
        <begin position="348"/>
        <end position="365"/>
    </location>
</feature>
<evidence type="ECO:0000256" key="3">
    <source>
        <dbReference type="ARBA" id="ARBA00022801"/>
    </source>
</evidence>
<evidence type="ECO:0000313" key="10">
    <source>
        <dbReference type="Proteomes" id="UP000186455"/>
    </source>
</evidence>
<evidence type="ECO:0000256" key="6">
    <source>
        <dbReference type="SAM" id="MobiDB-lite"/>
    </source>
</evidence>
<organism evidence="9 10">
    <name type="scientific">Streptomyces uncialis</name>
    <dbReference type="NCBI Taxonomy" id="1048205"/>
    <lineage>
        <taxon>Bacteria</taxon>
        <taxon>Bacillati</taxon>
        <taxon>Actinomycetota</taxon>
        <taxon>Actinomycetes</taxon>
        <taxon>Kitasatosporales</taxon>
        <taxon>Streptomycetaceae</taxon>
        <taxon>Streptomyces</taxon>
    </lineage>
</organism>
<dbReference type="AlphaFoldDB" id="A0A1Q4V1Q8"/>
<comment type="caution">
    <text evidence="9">The sequence shown here is derived from an EMBL/GenBank/DDBJ whole genome shotgun (WGS) entry which is preliminary data.</text>
</comment>
<dbReference type="PRINTS" id="PR00723">
    <property type="entry name" value="SUBTILISIN"/>
</dbReference>
<dbReference type="Pfam" id="PF00082">
    <property type="entry name" value="Peptidase_S8"/>
    <property type="match status" value="1"/>
</dbReference>
<dbReference type="InterPro" id="IPR050131">
    <property type="entry name" value="Peptidase_S8_subtilisin-like"/>
</dbReference>
<comment type="similarity">
    <text evidence="1 5">Belongs to the peptidase S8 family.</text>
</comment>